<name>A0ACC0CGS4_CATRO</name>
<proteinExistence type="predicted"/>
<evidence type="ECO:0000313" key="1">
    <source>
        <dbReference type="EMBL" id="KAI5684172.1"/>
    </source>
</evidence>
<dbReference type="EMBL" id="CM044701">
    <property type="protein sequence ID" value="KAI5684172.1"/>
    <property type="molecule type" value="Genomic_DNA"/>
</dbReference>
<protein>
    <submittedName>
        <fullName evidence="1">Uncharacterized protein</fullName>
    </submittedName>
</protein>
<evidence type="ECO:0000313" key="2">
    <source>
        <dbReference type="Proteomes" id="UP001060085"/>
    </source>
</evidence>
<accession>A0ACC0CGS4</accession>
<sequence length="548" mass="62123">MFKFRYFPHHFRRNPKNYSFITTINKSSHVNLHIHANLFDEISQRDISFLNSVLNQYIRNGDAFSTWNIFHQMHSNCTDLNSYTFTPVLRACSALLNPTRGLQVHALMIKLGLDSEIITKTALIDMYSRCGELEKSFCLFDEMSYRDVVAWNAMLSIYLHHAMPLKAIDLFYKMRRERIEFSEFTLCSVLKACTLLRAYQQGKQIHGLILVMGRDLVVLCTALIDFYSNIEQIDEAMKIYHTLSWEKDDIIYNSLISGCVRNKRYDVTMSLLNEIRPNVIALTSALAACSENSDMWIGKQIHAMVIRQDFTSDTQLCNALLDMYSKCGKIEAAGLVFEGICKKDVVSWTSMIDAYGSHGYGVEALELFNRMGEKENKVLPNAVTFLAILSACGHSGLVEQGRECFFMVPDRYGLEPGPEHYASLIDILGRAGHIKDVWSLFHHMVEKGTKPSTVVWSALLNACRINQDVIRGEFAAKQLLELEPNNPGNYVALSNFYAAAGRWDVVDELRTIMKKKGIAKGEGSSWVTVARSNAKLESDESGTLSLRN</sequence>
<gene>
    <name evidence="1" type="ORF">M9H77_05400</name>
</gene>
<dbReference type="Proteomes" id="UP001060085">
    <property type="component" value="Linkage Group LG01"/>
</dbReference>
<reference evidence="2" key="1">
    <citation type="journal article" date="2023" name="Nat. Plants">
        <title>Single-cell RNA sequencing provides a high-resolution roadmap for understanding the multicellular compartmentation of specialized metabolism.</title>
        <authorList>
            <person name="Sun S."/>
            <person name="Shen X."/>
            <person name="Li Y."/>
            <person name="Li Y."/>
            <person name="Wang S."/>
            <person name="Li R."/>
            <person name="Zhang H."/>
            <person name="Shen G."/>
            <person name="Guo B."/>
            <person name="Wei J."/>
            <person name="Xu J."/>
            <person name="St-Pierre B."/>
            <person name="Chen S."/>
            <person name="Sun C."/>
        </authorList>
    </citation>
    <scope>NUCLEOTIDE SEQUENCE [LARGE SCALE GENOMIC DNA]</scope>
</reference>
<comment type="caution">
    <text evidence="1">The sequence shown here is derived from an EMBL/GenBank/DDBJ whole genome shotgun (WGS) entry which is preliminary data.</text>
</comment>
<organism evidence="1 2">
    <name type="scientific">Catharanthus roseus</name>
    <name type="common">Madagascar periwinkle</name>
    <name type="synonym">Vinca rosea</name>
    <dbReference type="NCBI Taxonomy" id="4058"/>
    <lineage>
        <taxon>Eukaryota</taxon>
        <taxon>Viridiplantae</taxon>
        <taxon>Streptophyta</taxon>
        <taxon>Embryophyta</taxon>
        <taxon>Tracheophyta</taxon>
        <taxon>Spermatophyta</taxon>
        <taxon>Magnoliopsida</taxon>
        <taxon>eudicotyledons</taxon>
        <taxon>Gunneridae</taxon>
        <taxon>Pentapetalae</taxon>
        <taxon>asterids</taxon>
        <taxon>lamiids</taxon>
        <taxon>Gentianales</taxon>
        <taxon>Apocynaceae</taxon>
        <taxon>Rauvolfioideae</taxon>
        <taxon>Vinceae</taxon>
        <taxon>Catharanthinae</taxon>
        <taxon>Catharanthus</taxon>
    </lineage>
</organism>
<keyword evidence="2" id="KW-1185">Reference proteome</keyword>